<reference evidence="8" key="2">
    <citation type="submission" date="2019-09" db="UniProtKB">
        <authorList>
            <consortium name="WormBaseParasite"/>
        </authorList>
    </citation>
    <scope>IDENTIFICATION</scope>
</reference>
<dbReference type="OrthoDB" id="265717at2759"/>
<proteinExistence type="predicted"/>
<keyword evidence="3" id="KW-0862">Zinc</keyword>
<evidence type="ECO:0000313" key="8">
    <source>
        <dbReference type="WBParaSite" id="HPBE_0002266401-mRNA-1"/>
    </source>
</evidence>
<dbReference type="Gene3D" id="2.170.270.10">
    <property type="entry name" value="SET domain"/>
    <property type="match status" value="1"/>
</dbReference>
<dbReference type="InterPro" id="IPR046341">
    <property type="entry name" value="SET_dom_sf"/>
</dbReference>
<accession>A0A3P8C1X6</accession>
<dbReference type="Gene3D" id="1.10.10.1450">
    <property type="match status" value="1"/>
</dbReference>
<dbReference type="PROSITE" id="PS50865">
    <property type="entry name" value="ZF_MYND_2"/>
    <property type="match status" value="1"/>
</dbReference>
<dbReference type="InterPro" id="IPR002893">
    <property type="entry name" value="Znf_MYND"/>
</dbReference>
<protein>
    <submittedName>
        <fullName evidence="8">MYND-type domain-containing protein</fullName>
    </submittedName>
</protein>
<keyword evidence="2 4" id="KW-0863">Zinc-finger</keyword>
<keyword evidence="7" id="KW-1185">Reference proteome</keyword>
<evidence type="ECO:0000259" key="5">
    <source>
        <dbReference type="PROSITE" id="PS50865"/>
    </source>
</evidence>
<dbReference type="AlphaFoldDB" id="A0A3P8C1X6"/>
<evidence type="ECO:0000313" key="6">
    <source>
        <dbReference type="EMBL" id="VDP33987.1"/>
    </source>
</evidence>
<dbReference type="EMBL" id="UZAH01034225">
    <property type="protein sequence ID" value="VDP33987.1"/>
    <property type="molecule type" value="Genomic_DNA"/>
</dbReference>
<feature type="domain" description="MYND-type" evidence="5">
    <location>
        <begin position="23"/>
        <end position="61"/>
    </location>
</feature>
<dbReference type="Proteomes" id="UP000050761">
    <property type="component" value="Unassembled WGS sequence"/>
</dbReference>
<keyword evidence="1" id="KW-0479">Metal-binding</keyword>
<dbReference type="Gene3D" id="6.10.140.2220">
    <property type="match status" value="1"/>
</dbReference>
<dbReference type="Pfam" id="PF01753">
    <property type="entry name" value="zf-MYND"/>
    <property type="match status" value="1"/>
</dbReference>
<dbReference type="GO" id="GO:0008270">
    <property type="term" value="F:zinc ion binding"/>
    <property type="evidence" value="ECO:0007669"/>
    <property type="project" value="UniProtKB-KW"/>
</dbReference>
<evidence type="ECO:0000256" key="1">
    <source>
        <dbReference type="ARBA" id="ARBA00022723"/>
    </source>
</evidence>
<evidence type="ECO:0000256" key="4">
    <source>
        <dbReference type="PROSITE-ProRule" id="PRU00134"/>
    </source>
</evidence>
<reference evidence="6 7" key="1">
    <citation type="submission" date="2018-11" db="EMBL/GenBank/DDBJ databases">
        <authorList>
            <consortium name="Pathogen Informatics"/>
        </authorList>
    </citation>
    <scope>NUCLEOTIDE SEQUENCE [LARGE SCALE GENOMIC DNA]</scope>
</reference>
<evidence type="ECO:0000313" key="7">
    <source>
        <dbReference type="Proteomes" id="UP000050761"/>
    </source>
</evidence>
<name>A0A3P8C1X6_HELPZ</name>
<dbReference type="Pfam" id="PF17906">
    <property type="entry name" value="HTH_48"/>
    <property type="match status" value="1"/>
</dbReference>
<sequence length="309" mass="35461">MSNVFEERPHCYALSINHLLSYCHGCLKSGIDLRKCSGCKFFVYCSADCQKKDWRLHKNECLSCKIYLPGQKTLYMRWSIMRFTMPNLTYGFPRTSVGEILTGLGKSCCRYKYKCVQVCKFASVIYLPGQKTLYMRWSIMRFTMPNLTYGFPRHNGVSNEEIRLVMRLAVKWAAGDMGEIVVNGDTRSLSTLQQHSEALEDKACQFLEDFKVFFEKRIVGDDVIKRKIMSDKQIRLLLLLEFRKHTNANDAAGNICEAIGPSAVSYDSAAVWFRKFRTGTLTSRINPAVWKRVEWMRSPSEAGSWGPPA</sequence>
<dbReference type="InterPro" id="IPR041426">
    <property type="entry name" value="Mos1_HTH"/>
</dbReference>
<gene>
    <name evidence="6" type="ORF">HPBE_LOCUS22663</name>
</gene>
<evidence type="ECO:0000256" key="2">
    <source>
        <dbReference type="ARBA" id="ARBA00022771"/>
    </source>
</evidence>
<organism evidence="6">
    <name type="scientific">Heligmosomoides polygyrus</name>
    <name type="common">Parasitic roundworm</name>
    <dbReference type="NCBI Taxonomy" id="6339"/>
    <lineage>
        <taxon>Eukaryota</taxon>
        <taxon>Metazoa</taxon>
        <taxon>Ecdysozoa</taxon>
        <taxon>Nematoda</taxon>
        <taxon>Chromadorea</taxon>
        <taxon>Rhabditida</taxon>
        <taxon>Rhabditina</taxon>
        <taxon>Rhabditomorpha</taxon>
        <taxon>Strongyloidea</taxon>
        <taxon>Heligmosomidae</taxon>
        <taxon>Heligmosomoides</taxon>
    </lineage>
</organism>
<dbReference type="WBParaSite" id="HPBE_0002266401-mRNA-1">
    <property type="protein sequence ID" value="HPBE_0002266401-mRNA-1"/>
    <property type="gene ID" value="HPBE_0002266401"/>
</dbReference>
<evidence type="ECO:0000256" key="3">
    <source>
        <dbReference type="ARBA" id="ARBA00022833"/>
    </source>
</evidence>
<dbReference type="SUPFAM" id="SSF144232">
    <property type="entry name" value="HIT/MYND zinc finger-like"/>
    <property type="match status" value="1"/>
</dbReference>